<keyword evidence="3" id="KW-1185">Reference proteome</keyword>
<accession>A0ABV5G1J6</accession>
<feature type="compositionally biased region" description="Basic and acidic residues" evidence="1">
    <location>
        <begin position="20"/>
        <end position="29"/>
    </location>
</feature>
<feature type="compositionally biased region" description="Basic and acidic residues" evidence="1">
    <location>
        <begin position="67"/>
        <end position="80"/>
    </location>
</feature>
<name>A0ABV5G1J6_9MICC</name>
<reference evidence="2 3" key="1">
    <citation type="submission" date="2024-09" db="EMBL/GenBank/DDBJ databases">
        <authorList>
            <person name="Sun Q."/>
            <person name="Mori K."/>
        </authorList>
    </citation>
    <scope>NUCLEOTIDE SEQUENCE [LARGE SCALE GENOMIC DNA]</scope>
    <source>
        <strain evidence="2 3">CCM 7609</strain>
    </source>
</reference>
<proteinExistence type="predicted"/>
<evidence type="ECO:0000313" key="2">
    <source>
        <dbReference type="EMBL" id="MFB9072806.1"/>
    </source>
</evidence>
<evidence type="ECO:0000313" key="3">
    <source>
        <dbReference type="Proteomes" id="UP001589575"/>
    </source>
</evidence>
<protein>
    <submittedName>
        <fullName evidence="2">Uncharacterized protein</fullName>
    </submittedName>
</protein>
<comment type="caution">
    <text evidence="2">The sequence shown here is derived from an EMBL/GenBank/DDBJ whole genome shotgun (WGS) entry which is preliminary data.</text>
</comment>
<gene>
    <name evidence="2" type="ORF">ACFFX0_17010</name>
</gene>
<dbReference type="EMBL" id="JBHMFI010000001">
    <property type="protein sequence ID" value="MFB9072806.1"/>
    <property type="molecule type" value="Genomic_DNA"/>
</dbReference>
<dbReference type="Proteomes" id="UP001589575">
    <property type="component" value="Unassembled WGS sequence"/>
</dbReference>
<evidence type="ECO:0000256" key="1">
    <source>
        <dbReference type="SAM" id="MobiDB-lite"/>
    </source>
</evidence>
<sequence>MPAGRSTEQLAHPAHQPVRAGRDGGRERAAGVVTSGVGGRGGPGLPRAGGRGAQAHGPHPTESGSGPDRKLGTAGSRVRE</sequence>
<feature type="compositionally biased region" description="Gly residues" evidence="1">
    <location>
        <begin position="36"/>
        <end position="52"/>
    </location>
</feature>
<feature type="region of interest" description="Disordered" evidence="1">
    <location>
        <begin position="1"/>
        <end position="80"/>
    </location>
</feature>
<organism evidence="2 3">
    <name type="scientific">Citricoccus parietis</name>
    <dbReference type="NCBI Taxonomy" id="592307"/>
    <lineage>
        <taxon>Bacteria</taxon>
        <taxon>Bacillati</taxon>
        <taxon>Actinomycetota</taxon>
        <taxon>Actinomycetes</taxon>
        <taxon>Micrococcales</taxon>
        <taxon>Micrococcaceae</taxon>
        <taxon>Citricoccus</taxon>
    </lineage>
</organism>